<comment type="caution">
    <text evidence="1">The sequence shown here is derived from an EMBL/GenBank/DDBJ whole genome shotgun (WGS) entry which is preliminary data.</text>
</comment>
<organism evidence="1 2">
    <name type="scientific">Lepagella muris</name>
    <dbReference type="NCBI Taxonomy" id="3032870"/>
    <lineage>
        <taxon>Bacteria</taxon>
        <taxon>Pseudomonadati</taxon>
        <taxon>Bacteroidota</taxon>
        <taxon>Bacteroidia</taxon>
        <taxon>Bacteroidales</taxon>
        <taxon>Muribaculaceae</taxon>
        <taxon>Lepagella</taxon>
    </lineage>
</organism>
<evidence type="ECO:0000313" key="1">
    <source>
        <dbReference type="EMBL" id="TGY77274.1"/>
    </source>
</evidence>
<dbReference type="EMBL" id="SRYB01000027">
    <property type="protein sequence ID" value="TGY77274.1"/>
    <property type="molecule type" value="Genomic_DNA"/>
</dbReference>
<sequence>MKIAISYPEVEQQILKAAKAPVKLSFVDRDSVNVAYGKKILLMTISVKLTVVRIQGNDIFFKYDGGAPLDMVISGITQYLTKSKLGEIIEPKENHTILVHLQNIPQLKKALEILSPKAINFTNDGIALTLAFND</sequence>
<name>A0AC61RCT8_9BACT</name>
<accession>A0AC61RCT8</accession>
<evidence type="ECO:0000313" key="2">
    <source>
        <dbReference type="Proteomes" id="UP000306319"/>
    </source>
</evidence>
<protein>
    <submittedName>
        <fullName evidence="1">Uncharacterized protein</fullName>
    </submittedName>
</protein>
<keyword evidence="2" id="KW-1185">Reference proteome</keyword>
<gene>
    <name evidence="1" type="ORF">E5331_15155</name>
</gene>
<reference evidence="1" key="1">
    <citation type="submission" date="2019-04" db="EMBL/GenBank/DDBJ databases">
        <title>Microbes associate with the intestines of laboratory mice.</title>
        <authorList>
            <person name="Navarre W."/>
            <person name="Wong E."/>
            <person name="Huang K."/>
            <person name="Tropini C."/>
            <person name="Ng K."/>
            <person name="Yu B."/>
        </authorList>
    </citation>
    <scope>NUCLEOTIDE SEQUENCE</scope>
    <source>
        <strain evidence="1">NM04_E33</strain>
    </source>
</reference>
<dbReference type="Proteomes" id="UP000306319">
    <property type="component" value="Unassembled WGS sequence"/>
</dbReference>
<proteinExistence type="predicted"/>